<keyword evidence="3" id="KW-1185">Reference proteome</keyword>
<dbReference type="OrthoDB" id="10603984at2759"/>
<name>A0A2S6BTD0_9PEZI</name>
<keyword evidence="1" id="KW-1133">Transmembrane helix</keyword>
<dbReference type="EMBL" id="PNEN01001777">
    <property type="protein sequence ID" value="PPJ50740.1"/>
    <property type="molecule type" value="Genomic_DNA"/>
</dbReference>
<sequence>MMDALLALLKLDIAIANLVWALFLHLTLKLSLLIFYCIFDLSVALTTSNAISIVIDFEHRGLSCNPVEPVAAIWIVIALISAAMATLLPEEQAIWHVRHSTLLGVVDAFTGNWL</sequence>
<feature type="transmembrane region" description="Helical" evidence="1">
    <location>
        <begin position="70"/>
        <end position="88"/>
    </location>
</feature>
<feature type="transmembrane region" description="Helical" evidence="1">
    <location>
        <begin position="6"/>
        <end position="26"/>
    </location>
</feature>
<comment type="caution">
    <text evidence="2">The sequence shown here is derived from an EMBL/GenBank/DDBJ whole genome shotgun (WGS) entry which is preliminary data.</text>
</comment>
<evidence type="ECO:0000256" key="1">
    <source>
        <dbReference type="SAM" id="Phobius"/>
    </source>
</evidence>
<dbReference type="Proteomes" id="UP000237631">
    <property type="component" value="Unassembled WGS sequence"/>
</dbReference>
<keyword evidence="1" id="KW-0812">Transmembrane</keyword>
<proteinExistence type="predicted"/>
<keyword evidence="1" id="KW-0472">Membrane</keyword>
<accession>A0A2S6BTD0</accession>
<evidence type="ECO:0000313" key="2">
    <source>
        <dbReference type="EMBL" id="PPJ50740.1"/>
    </source>
</evidence>
<gene>
    <name evidence="2" type="ORF">CBER1_08108</name>
</gene>
<organism evidence="2 3">
    <name type="scientific">Cercospora berteroae</name>
    <dbReference type="NCBI Taxonomy" id="357750"/>
    <lineage>
        <taxon>Eukaryota</taxon>
        <taxon>Fungi</taxon>
        <taxon>Dikarya</taxon>
        <taxon>Ascomycota</taxon>
        <taxon>Pezizomycotina</taxon>
        <taxon>Dothideomycetes</taxon>
        <taxon>Dothideomycetidae</taxon>
        <taxon>Mycosphaerellales</taxon>
        <taxon>Mycosphaerellaceae</taxon>
        <taxon>Cercospora</taxon>
    </lineage>
</organism>
<evidence type="ECO:0000313" key="3">
    <source>
        <dbReference type="Proteomes" id="UP000237631"/>
    </source>
</evidence>
<reference evidence="3" key="1">
    <citation type="journal article" date="2017" name="bioRxiv">
        <title>Conservation of a gene cluster reveals novel cercosporin biosynthetic mechanisms and extends production to the genus Colletotrichum.</title>
        <authorList>
            <person name="de Jonge R."/>
            <person name="Ebert M.K."/>
            <person name="Huitt-Roehl C.R."/>
            <person name="Pal P."/>
            <person name="Suttle J.C."/>
            <person name="Spanner R.E."/>
            <person name="Neubauer J.D."/>
            <person name="Jurick W.M.II."/>
            <person name="Stott K.A."/>
            <person name="Secor G.A."/>
            <person name="Thomma B.P.H.J."/>
            <person name="Van de Peer Y."/>
            <person name="Townsend C.A."/>
            <person name="Bolton M.D."/>
        </authorList>
    </citation>
    <scope>NUCLEOTIDE SEQUENCE [LARGE SCALE GENOMIC DNA]</scope>
    <source>
        <strain evidence="3">CBS538.71</strain>
    </source>
</reference>
<dbReference type="AlphaFoldDB" id="A0A2S6BTD0"/>
<protein>
    <submittedName>
        <fullName evidence="2">Uncharacterized protein</fullName>
    </submittedName>
</protein>
<feature type="transmembrane region" description="Helical" evidence="1">
    <location>
        <begin position="33"/>
        <end position="55"/>
    </location>
</feature>